<proteinExistence type="predicted"/>
<feature type="region of interest" description="Disordered" evidence="1">
    <location>
        <begin position="1"/>
        <end position="114"/>
    </location>
</feature>
<feature type="compositionally biased region" description="Pro residues" evidence="1">
    <location>
        <begin position="94"/>
        <end position="103"/>
    </location>
</feature>
<dbReference type="Proteomes" id="UP000026962">
    <property type="component" value="Chromosome 1"/>
</dbReference>
<dbReference type="EnsemblPlants" id="OPUNC01G18050.3">
    <property type="protein sequence ID" value="OPUNC01G18050.3"/>
    <property type="gene ID" value="OPUNC01G18050"/>
</dbReference>
<keyword evidence="3" id="KW-1185">Reference proteome</keyword>
<sequence>MTDEISQLDWENPKRQKARRNINSIHRRNQSKEKKKERKRKAAVFQRSTESKVEGKKRKFNSTNKNSKKGEEKTESPCGSCSCSSPRQRQTILPPGPPSPPRRLTPSLSREAAGEICLRRSPARAVGFIA</sequence>
<organism evidence="2">
    <name type="scientific">Oryza punctata</name>
    <name type="common">Red rice</name>
    <dbReference type="NCBI Taxonomy" id="4537"/>
    <lineage>
        <taxon>Eukaryota</taxon>
        <taxon>Viridiplantae</taxon>
        <taxon>Streptophyta</taxon>
        <taxon>Embryophyta</taxon>
        <taxon>Tracheophyta</taxon>
        <taxon>Spermatophyta</taxon>
        <taxon>Magnoliopsida</taxon>
        <taxon>Liliopsida</taxon>
        <taxon>Poales</taxon>
        <taxon>Poaceae</taxon>
        <taxon>BOP clade</taxon>
        <taxon>Oryzoideae</taxon>
        <taxon>Oryzeae</taxon>
        <taxon>Oryzinae</taxon>
        <taxon>Oryza</taxon>
    </lineage>
</organism>
<accession>A0A0E0JJG5</accession>
<protein>
    <submittedName>
        <fullName evidence="2">Uncharacterized protein</fullName>
    </submittedName>
</protein>
<name>A0A0E0JJG5_ORYPU</name>
<feature type="compositionally biased region" description="Basic residues" evidence="1">
    <location>
        <begin position="15"/>
        <end position="42"/>
    </location>
</feature>
<dbReference type="AlphaFoldDB" id="A0A0E0JJG5"/>
<reference evidence="2" key="1">
    <citation type="submission" date="2015-04" db="UniProtKB">
        <authorList>
            <consortium name="EnsemblPlants"/>
        </authorList>
    </citation>
    <scope>IDENTIFICATION</scope>
</reference>
<feature type="compositionally biased region" description="Low complexity" evidence="1">
    <location>
        <begin position="76"/>
        <end position="86"/>
    </location>
</feature>
<evidence type="ECO:0000313" key="2">
    <source>
        <dbReference type="EnsemblPlants" id="OPUNC01G18050.3"/>
    </source>
</evidence>
<reference evidence="2" key="2">
    <citation type="submission" date="2018-05" db="EMBL/GenBank/DDBJ databases">
        <title>OpunRS2 (Oryza punctata Reference Sequence Version 2).</title>
        <authorList>
            <person name="Zhang J."/>
            <person name="Kudrna D."/>
            <person name="Lee S."/>
            <person name="Talag J."/>
            <person name="Welchert J."/>
            <person name="Wing R.A."/>
        </authorList>
    </citation>
    <scope>NUCLEOTIDE SEQUENCE [LARGE SCALE GENOMIC DNA]</scope>
</reference>
<evidence type="ECO:0000256" key="1">
    <source>
        <dbReference type="SAM" id="MobiDB-lite"/>
    </source>
</evidence>
<dbReference type="Gramene" id="OPUNC01G18050.3">
    <property type="protein sequence ID" value="OPUNC01G18050.3"/>
    <property type="gene ID" value="OPUNC01G18050"/>
</dbReference>
<dbReference type="HOGENOM" id="CLU_1941497_0_0_1"/>
<evidence type="ECO:0000313" key="3">
    <source>
        <dbReference type="Proteomes" id="UP000026962"/>
    </source>
</evidence>